<evidence type="ECO:0000256" key="1">
    <source>
        <dbReference type="SAM" id="MobiDB-lite"/>
    </source>
</evidence>
<gene>
    <name evidence="3" type="ORF">EDF62_0694</name>
</gene>
<dbReference type="AlphaFoldDB" id="A0A4R6S3R7"/>
<dbReference type="OrthoDB" id="4991531at2"/>
<feature type="region of interest" description="Disordered" evidence="1">
    <location>
        <begin position="1"/>
        <end position="36"/>
    </location>
</feature>
<evidence type="ECO:0000313" key="3">
    <source>
        <dbReference type="EMBL" id="TDP94280.1"/>
    </source>
</evidence>
<name>A0A4R6S3R7_9MICO</name>
<accession>A0A4R6S3R7</accession>
<keyword evidence="4" id="KW-1185">Reference proteome</keyword>
<comment type="caution">
    <text evidence="3">The sequence shown here is derived from an EMBL/GenBank/DDBJ whole genome shotgun (WGS) entry which is preliminary data.</text>
</comment>
<keyword evidence="2" id="KW-1133">Transmembrane helix</keyword>
<evidence type="ECO:0000256" key="2">
    <source>
        <dbReference type="SAM" id="Phobius"/>
    </source>
</evidence>
<organism evidence="3 4">
    <name type="scientific">Leucobacter luti</name>
    <dbReference type="NCBI Taxonomy" id="340320"/>
    <lineage>
        <taxon>Bacteria</taxon>
        <taxon>Bacillati</taxon>
        <taxon>Actinomycetota</taxon>
        <taxon>Actinomycetes</taxon>
        <taxon>Micrococcales</taxon>
        <taxon>Microbacteriaceae</taxon>
        <taxon>Leucobacter</taxon>
    </lineage>
</organism>
<proteinExistence type="predicted"/>
<dbReference type="RefSeq" id="WP_133615866.1">
    <property type="nucleotide sequence ID" value="NZ_SNYA01000002.1"/>
</dbReference>
<protein>
    <submittedName>
        <fullName evidence="3">Uncharacterized protein</fullName>
    </submittedName>
</protein>
<reference evidence="3 4" key="1">
    <citation type="submission" date="2019-03" db="EMBL/GenBank/DDBJ databases">
        <title>Genomic analyses of the natural microbiome of Caenorhabditis elegans.</title>
        <authorList>
            <person name="Samuel B."/>
        </authorList>
    </citation>
    <scope>NUCLEOTIDE SEQUENCE [LARGE SCALE GENOMIC DNA]</scope>
    <source>
        <strain evidence="3 4">JUb18</strain>
    </source>
</reference>
<dbReference type="EMBL" id="SNYA01000002">
    <property type="protein sequence ID" value="TDP94280.1"/>
    <property type="molecule type" value="Genomic_DNA"/>
</dbReference>
<feature type="compositionally biased region" description="Low complexity" evidence="1">
    <location>
        <begin position="1"/>
        <end position="12"/>
    </location>
</feature>
<keyword evidence="2" id="KW-0812">Transmembrane</keyword>
<evidence type="ECO:0000313" key="4">
    <source>
        <dbReference type="Proteomes" id="UP000295601"/>
    </source>
</evidence>
<sequence>MSVPQPSQTPPVSEREGLAGESAVPGAPEAESKHPEKLPMGTWVTLSMFALFVVAFGTCASTFLFN</sequence>
<keyword evidence="2" id="KW-0472">Membrane</keyword>
<dbReference type="Proteomes" id="UP000295601">
    <property type="component" value="Unassembled WGS sequence"/>
</dbReference>
<feature type="transmembrane region" description="Helical" evidence="2">
    <location>
        <begin position="43"/>
        <end position="65"/>
    </location>
</feature>